<gene>
    <name evidence="2" type="ORF">HYFRA_00006865</name>
</gene>
<evidence type="ECO:0000313" key="2">
    <source>
        <dbReference type="EMBL" id="CAG8950372.1"/>
    </source>
</evidence>
<reference evidence="2" key="1">
    <citation type="submission" date="2021-07" db="EMBL/GenBank/DDBJ databases">
        <authorList>
            <person name="Durling M."/>
        </authorList>
    </citation>
    <scope>NUCLEOTIDE SEQUENCE</scope>
</reference>
<dbReference type="Pfam" id="PF12710">
    <property type="entry name" value="HAD"/>
    <property type="match status" value="1"/>
</dbReference>
<dbReference type="CDD" id="cd06223">
    <property type="entry name" value="PRTases_typeI"/>
    <property type="match status" value="1"/>
</dbReference>
<organism evidence="2 3">
    <name type="scientific">Hymenoscyphus fraxineus</name>
    <dbReference type="NCBI Taxonomy" id="746836"/>
    <lineage>
        <taxon>Eukaryota</taxon>
        <taxon>Fungi</taxon>
        <taxon>Dikarya</taxon>
        <taxon>Ascomycota</taxon>
        <taxon>Pezizomycotina</taxon>
        <taxon>Leotiomycetes</taxon>
        <taxon>Helotiales</taxon>
        <taxon>Helotiaceae</taxon>
        <taxon>Hymenoscyphus</taxon>
    </lineage>
</organism>
<dbReference type="SUPFAM" id="SSF56784">
    <property type="entry name" value="HAD-like"/>
    <property type="match status" value="1"/>
</dbReference>
<dbReference type="GO" id="GO:0005737">
    <property type="term" value="C:cytoplasm"/>
    <property type="evidence" value="ECO:0007669"/>
    <property type="project" value="TreeGrafter"/>
</dbReference>
<dbReference type="Gene3D" id="3.40.50.1000">
    <property type="entry name" value="HAD superfamily/HAD-like"/>
    <property type="match status" value="1"/>
</dbReference>
<protein>
    <recommendedName>
        <fullName evidence="1">Phosphoribosyltransferase domain-containing protein</fullName>
    </recommendedName>
</protein>
<evidence type="ECO:0000259" key="1">
    <source>
        <dbReference type="Pfam" id="PF14681"/>
    </source>
</evidence>
<dbReference type="OrthoDB" id="5416609at2759"/>
<dbReference type="EMBL" id="CAJVRL010000037">
    <property type="protein sequence ID" value="CAG8950372.1"/>
    <property type="molecule type" value="Genomic_DNA"/>
</dbReference>
<dbReference type="Pfam" id="PF13207">
    <property type="entry name" value="AAA_17"/>
    <property type="match status" value="1"/>
</dbReference>
<dbReference type="SUPFAM" id="SSF53271">
    <property type="entry name" value="PRTase-like"/>
    <property type="match status" value="1"/>
</dbReference>
<feature type="domain" description="Phosphoribosyltransferase" evidence="1">
    <location>
        <begin position="523"/>
        <end position="717"/>
    </location>
</feature>
<dbReference type="InterPro" id="IPR036412">
    <property type="entry name" value="HAD-like_sf"/>
</dbReference>
<dbReference type="InterPro" id="IPR050582">
    <property type="entry name" value="HAD-like_SerB"/>
</dbReference>
<name>A0A9N9KQU9_9HELO</name>
<dbReference type="InterPro" id="IPR029057">
    <property type="entry name" value="PRTase-like"/>
</dbReference>
<dbReference type="PANTHER" id="PTHR43344:SF20">
    <property type="entry name" value="URACIL PHOSPHORIBOSYLTRANSFERASE"/>
    <property type="match status" value="1"/>
</dbReference>
<dbReference type="Pfam" id="PF14681">
    <property type="entry name" value="UPRTase"/>
    <property type="match status" value="1"/>
</dbReference>
<evidence type="ECO:0000313" key="3">
    <source>
        <dbReference type="Proteomes" id="UP000696280"/>
    </source>
</evidence>
<dbReference type="InterPro" id="IPR027417">
    <property type="entry name" value="P-loop_NTPase"/>
</dbReference>
<dbReference type="Proteomes" id="UP000696280">
    <property type="component" value="Unassembled WGS sequence"/>
</dbReference>
<dbReference type="GO" id="GO:0000287">
    <property type="term" value="F:magnesium ion binding"/>
    <property type="evidence" value="ECO:0007669"/>
    <property type="project" value="TreeGrafter"/>
</dbReference>
<dbReference type="Gene3D" id="3.40.50.2020">
    <property type="match status" value="1"/>
</dbReference>
<sequence length="721" mass="80745">MSSNDENDAVNVATSKSAYLLEESMAASSEKPVVIGLYGVSGCGKTHFMKRAELHLSSESSLNFPPLGKEVTFSFYDGSSVISEVTPGGLEAFKQLSDKEKEDFRGRAIEDIKTRCAEAKSNTCGVVAGHYLFWDNQEDLEGQRVCTQQDLETFTHIIYLEVPPTIIEKRRQEDEKRNRPVVSAKHLEKWQRAEQMQLEQDCRENGILFFTLRYSEDDQMFRKGVDLLNEFARHEESFNLEIAKCRLIEIVSNSGPQVETMLAFDADRTLSPDDAGTIFWEMLSETTRLRPDNKICPLKRLFSGPLGYSYAAFRQAALMYEEYTSEEEFDDLCRAVASKIRIHPEFLTLLRMVVGNNRIGAVVITSGICRVWEYVLENAGLLNPMRVIGGGRVLENCARGQEHLKDLVVTANVKAELVTDLQKTHGLSVWAFGDSPLDLKMLHQADEAIVVVGEEKHRSKSMDFELAKSIDNSLRRAQQVLLPSHALPRLDINKLPLAQLTHGGLFKSIPLHPAVRVLHETDSGTAKLLMTPTRNAEVAGVALREAHRRIGMYLGMRYLVESEVVGNEKYGIPHVQGGEVEGYRLLNEQQTCIVPLMRGGEPMAFGLNDCFPSAMLVHAKEPTDLKPHHLKGQQTVILVDSVVNTGKSLVQFVKYIRDLCPEMRIIFVAGVVQRQAISSIRKELGAHQRLSIVTLRISGNKFTGKGTTDTGNRLFNTTHLD</sequence>
<dbReference type="InterPro" id="IPR000836">
    <property type="entry name" value="PRTase_dom"/>
</dbReference>
<accession>A0A9N9KQU9</accession>
<comment type="caution">
    <text evidence="2">The sequence shown here is derived from an EMBL/GenBank/DDBJ whole genome shotgun (WGS) entry which is preliminary data.</text>
</comment>
<proteinExistence type="predicted"/>
<dbReference type="GO" id="GO:0006564">
    <property type="term" value="P:L-serine biosynthetic process"/>
    <property type="evidence" value="ECO:0007669"/>
    <property type="project" value="TreeGrafter"/>
</dbReference>
<dbReference type="PANTHER" id="PTHR43344">
    <property type="entry name" value="PHOSPHOSERINE PHOSPHATASE"/>
    <property type="match status" value="1"/>
</dbReference>
<dbReference type="AlphaFoldDB" id="A0A9N9KQU9"/>
<dbReference type="InterPro" id="IPR023214">
    <property type="entry name" value="HAD_sf"/>
</dbReference>
<dbReference type="Gene3D" id="3.40.50.300">
    <property type="entry name" value="P-loop containing nucleotide triphosphate hydrolases"/>
    <property type="match status" value="1"/>
</dbReference>
<dbReference type="SUPFAM" id="SSF52540">
    <property type="entry name" value="P-loop containing nucleoside triphosphate hydrolases"/>
    <property type="match status" value="1"/>
</dbReference>
<dbReference type="GO" id="GO:0036424">
    <property type="term" value="F:L-phosphoserine phosphatase activity"/>
    <property type="evidence" value="ECO:0007669"/>
    <property type="project" value="TreeGrafter"/>
</dbReference>
<keyword evidence="3" id="KW-1185">Reference proteome</keyword>